<dbReference type="InterPro" id="IPR030191">
    <property type="entry name" value="CodB"/>
</dbReference>
<feature type="transmembrane region" description="Helical" evidence="1">
    <location>
        <begin position="81"/>
        <end position="99"/>
    </location>
</feature>
<keyword evidence="1" id="KW-1133">Transmembrane helix</keyword>
<dbReference type="PANTHER" id="PTHR30569:SF0">
    <property type="entry name" value="CYTOSINE PERMEASE"/>
    <property type="match status" value="1"/>
</dbReference>
<reference evidence="2" key="1">
    <citation type="submission" date="2019-12" db="EMBL/GenBank/DDBJ databases">
        <title>Clostridiaceae gen. nov. sp. nov., isolated from sediment in Xinjiang, China.</title>
        <authorList>
            <person name="Zhang R."/>
        </authorList>
    </citation>
    <scope>NUCLEOTIDE SEQUENCE</scope>
    <source>
        <strain evidence="2">D2Q-11</strain>
    </source>
</reference>
<dbReference type="AlphaFoldDB" id="A0A942Z911"/>
<feature type="transmembrane region" description="Helical" evidence="1">
    <location>
        <begin position="357"/>
        <end position="375"/>
    </location>
</feature>
<protein>
    <submittedName>
        <fullName evidence="2">Hydroxymethylpyrimidine transporter CytX</fullName>
    </submittedName>
</protein>
<accession>A0A942Z911</accession>
<comment type="caution">
    <text evidence="2">The sequence shown here is derived from an EMBL/GenBank/DDBJ whole genome shotgun (WGS) entry which is preliminary data.</text>
</comment>
<keyword evidence="1" id="KW-0472">Membrane</keyword>
<feature type="transmembrane region" description="Helical" evidence="1">
    <location>
        <begin position="333"/>
        <end position="351"/>
    </location>
</feature>
<gene>
    <name evidence="2" type="primary">cytX</name>
    <name evidence="2" type="ORF">GOQ27_08995</name>
</gene>
<dbReference type="Proteomes" id="UP000724672">
    <property type="component" value="Unassembled WGS sequence"/>
</dbReference>
<name>A0A942Z911_9FIRM</name>
<dbReference type="NCBIfam" id="TIGR02358">
    <property type="entry name" value="thia_cytX"/>
    <property type="match status" value="1"/>
</dbReference>
<dbReference type="GO" id="GO:0005886">
    <property type="term" value="C:plasma membrane"/>
    <property type="evidence" value="ECO:0007669"/>
    <property type="project" value="TreeGrafter"/>
</dbReference>
<dbReference type="EMBL" id="WSFT01000036">
    <property type="protein sequence ID" value="MBS4538599.1"/>
    <property type="molecule type" value="Genomic_DNA"/>
</dbReference>
<sequence length="391" mass="43424">MERIKNRSMTLLWAGAAISIAEIYTGGLAAPLGFAKGISAILLGHLIGGILLALCGVISFDKRKNAMETVKDTLGEWGVKIVASLNVLQLLGWSAVMIIQGARGINATLGLSYKLSLIIMAIFVFMWSYYFERKSKKINDFAVLTLLILTCLIFFNIDFERIIPTGANVSFITVVELSIAMPVSWIPLIGDYTMRGESRKGVFLSSFFGYFIASSSMYVLGLLITLFTGLDIVQFISSFSVPIVACIIIVLSTVTTTFLDIYSAVESSKQIFKFNSTTRMVAVYCFIGFAISLFFPIVKYESFLLTIGSVFIPVYSIVIIEYFFIKNKGFNKVNIIGVIFAAIGCILYNYFIYQGLYMPTVLILGVISISYYLVARGFKNNKNFKEQRNQG</sequence>
<keyword evidence="3" id="KW-1185">Reference proteome</keyword>
<proteinExistence type="predicted"/>
<feature type="transmembrane region" description="Helical" evidence="1">
    <location>
        <begin position="303"/>
        <end position="324"/>
    </location>
</feature>
<feature type="transmembrane region" description="Helical" evidence="1">
    <location>
        <begin position="280"/>
        <end position="297"/>
    </location>
</feature>
<feature type="transmembrane region" description="Helical" evidence="1">
    <location>
        <begin position="138"/>
        <end position="157"/>
    </location>
</feature>
<organism evidence="2 3">
    <name type="scientific">Anaeromonas frigoriresistens</name>
    <dbReference type="NCBI Taxonomy" id="2683708"/>
    <lineage>
        <taxon>Bacteria</taxon>
        <taxon>Bacillati</taxon>
        <taxon>Bacillota</taxon>
        <taxon>Tissierellia</taxon>
        <taxon>Tissierellales</taxon>
        <taxon>Thermohalobacteraceae</taxon>
        <taxon>Anaeromonas</taxon>
    </lineage>
</organism>
<feature type="transmembrane region" description="Helical" evidence="1">
    <location>
        <begin position="39"/>
        <end position="60"/>
    </location>
</feature>
<dbReference type="RefSeq" id="WP_203366521.1">
    <property type="nucleotide sequence ID" value="NZ_WSFT01000036.1"/>
</dbReference>
<feature type="transmembrane region" description="Helical" evidence="1">
    <location>
        <begin position="202"/>
        <end position="227"/>
    </location>
</feature>
<dbReference type="GO" id="GO:0015209">
    <property type="term" value="F:cytosine transmembrane transporter activity"/>
    <property type="evidence" value="ECO:0007669"/>
    <property type="project" value="InterPro"/>
</dbReference>
<feature type="transmembrane region" description="Helical" evidence="1">
    <location>
        <begin position="111"/>
        <end position="131"/>
    </location>
</feature>
<dbReference type="PANTHER" id="PTHR30569">
    <property type="entry name" value="CYTOSINE TRANSPORTER CODB"/>
    <property type="match status" value="1"/>
</dbReference>
<evidence type="ECO:0000256" key="1">
    <source>
        <dbReference type="SAM" id="Phobius"/>
    </source>
</evidence>
<dbReference type="InterPro" id="IPR012732">
    <property type="entry name" value="Thia_CytX"/>
</dbReference>
<evidence type="ECO:0000313" key="3">
    <source>
        <dbReference type="Proteomes" id="UP000724672"/>
    </source>
</evidence>
<feature type="transmembrane region" description="Helical" evidence="1">
    <location>
        <begin position="169"/>
        <end position="190"/>
    </location>
</feature>
<feature type="transmembrane region" description="Helical" evidence="1">
    <location>
        <begin position="239"/>
        <end position="259"/>
    </location>
</feature>
<dbReference type="Gene3D" id="1.10.4160.10">
    <property type="entry name" value="Hydantoin permease"/>
    <property type="match status" value="1"/>
</dbReference>
<evidence type="ECO:0000313" key="2">
    <source>
        <dbReference type="EMBL" id="MBS4538599.1"/>
    </source>
</evidence>
<keyword evidence="1" id="KW-0812">Transmembrane</keyword>